<dbReference type="AlphaFoldDB" id="A0A1S9DGT8"/>
<organism evidence="4 5">
    <name type="scientific">Aspergillus oryzae</name>
    <name type="common">Yellow koji mold</name>
    <dbReference type="NCBI Taxonomy" id="5062"/>
    <lineage>
        <taxon>Eukaryota</taxon>
        <taxon>Fungi</taxon>
        <taxon>Dikarya</taxon>
        <taxon>Ascomycota</taxon>
        <taxon>Pezizomycotina</taxon>
        <taxon>Eurotiomycetes</taxon>
        <taxon>Eurotiomycetidae</taxon>
        <taxon>Eurotiales</taxon>
        <taxon>Aspergillaceae</taxon>
        <taxon>Aspergillus</taxon>
        <taxon>Aspergillus subgen. Circumdati</taxon>
    </lineage>
</organism>
<dbReference type="OrthoDB" id="2498029at2759"/>
<dbReference type="Proteomes" id="UP000190312">
    <property type="component" value="Unassembled WGS sequence"/>
</dbReference>
<dbReference type="SUPFAM" id="SSF53474">
    <property type="entry name" value="alpha/beta-Hydrolases"/>
    <property type="match status" value="1"/>
</dbReference>
<dbReference type="OMA" id="HWSTMES"/>
<dbReference type="EMBL" id="BSYA01000278">
    <property type="protein sequence ID" value="GMG38098.1"/>
    <property type="molecule type" value="Genomic_DNA"/>
</dbReference>
<dbReference type="InterPro" id="IPR000073">
    <property type="entry name" value="AB_hydrolase_1"/>
</dbReference>
<dbReference type="Pfam" id="PF00561">
    <property type="entry name" value="Abhydrolase_1"/>
    <property type="match status" value="1"/>
</dbReference>
<protein>
    <submittedName>
        <fullName evidence="4">Peptidase S15</fullName>
    </submittedName>
    <submittedName>
        <fullName evidence="3">Unnamed protein product</fullName>
    </submittedName>
</protein>
<evidence type="ECO:0000259" key="2">
    <source>
        <dbReference type="Pfam" id="PF00561"/>
    </source>
</evidence>
<dbReference type="Gene3D" id="3.40.50.1820">
    <property type="entry name" value="alpha/beta hydrolase"/>
    <property type="match status" value="1"/>
</dbReference>
<evidence type="ECO:0000313" key="5">
    <source>
        <dbReference type="Proteomes" id="UP000190312"/>
    </source>
</evidence>
<evidence type="ECO:0000256" key="1">
    <source>
        <dbReference type="ARBA" id="ARBA00029464"/>
    </source>
</evidence>
<dbReference type="VEuPathDB" id="FungiDB:AO090020000720"/>
<gene>
    <name evidence="3" type="ORF">Aory04_001284900</name>
    <name evidence="4" type="ORF">OAory_01095840</name>
</gene>
<comment type="similarity">
    <text evidence="1">Belongs to the polyketide transferase af380 family.</text>
</comment>
<evidence type="ECO:0000313" key="4">
    <source>
        <dbReference type="EMBL" id="OOO08288.1"/>
    </source>
</evidence>
<dbReference type="PANTHER" id="PTHR47751">
    <property type="entry name" value="SUPERFAMILY HYDROLASE, PUTATIVE (AFU_ORTHOLOGUE AFUA_2G16580)-RELATED"/>
    <property type="match status" value="1"/>
</dbReference>
<dbReference type="InterPro" id="IPR029058">
    <property type="entry name" value="AB_hydrolase_fold"/>
</dbReference>
<dbReference type="Proteomes" id="UP001165205">
    <property type="component" value="Unassembled WGS sequence"/>
</dbReference>
<feature type="domain" description="AB hydrolase-1" evidence="2">
    <location>
        <begin position="30"/>
        <end position="287"/>
    </location>
</feature>
<dbReference type="EMBL" id="MKZY01000005">
    <property type="protein sequence ID" value="OOO08288.1"/>
    <property type="molecule type" value="Genomic_DNA"/>
</dbReference>
<dbReference type="eggNOG" id="ENOG502RYKB">
    <property type="taxonomic scope" value="Eukaryota"/>
</dbReference>
<dbReference type="InterPro" id="IPR051411">
    <property type="entry name" value="Polyketide_trans_af380"/>
</dbReference>
<name>A0A1S9DGT8_ASPOZ</name>
<evidence type="ECO:0000313" key="3">
    <source>
        <dbReference type="EMBL" id="GMG38098.1"/>
    </source>
</evidence>
<accession>A0A1S9DGT8</accession>
<dbReference type="PANTHER" id="PTHR47751:SF2">
    <property type="entry name" value="DLTD N-TERMINAL DOMAIN PROTEIN (AFU_ORTHOLOGUE AFUA_8G00380)-RELATED"/>
    <property type="match status" value="1"/>
</dbReference>
<proteinExistence type="inferred from homology"/>
<sequence>MHSNVNFSSDGETLAGILFRPDRAEGKLPTVICAGGWCYTKEIVLPHIAKIVNEEGVQVLAFDYAGFGESSGTRRQHLDPWQQISDYRNALTYAESRDDVDASRLGCLGISYSGGHVLILAAIDPRIKSIVSIVPVVDGYNNLRRAHGERRFADLQAAILADRRQRVITSSAGNNGGNDGTIAMASPTPYDELSVWPYPRVHEVFMQVKQGEAPLHEHWSTMESAELLLNYSVSPFLDRILNTRVMMIVAEGDNITAWDLEIQAFNQIPAPGKRVEILPGVSHMSLYSDRADTNIAAAHAKDWFSKTL</sequence>
<reference evidence="4 5" key="1">
    <citation type="submission" date="2016-10" db="EMBL/GenBank/DDBJ databases">
        <title>Genome sequencing of Aspergillus oryzae BCC7051.</title>
        <authorList>
            <person name="Thammarongtham C."/>
            <person name="Vorapreeda T."/>
            <person name="Nookaew I."/>
            <person name="Srisuk T."/>
            <person name="Land M."/>
            <person name="Jeennor S."/>
            <person name="Laoteng K."/>
        </authorList>
    </citation>
    <scope>NUCLEOTIDE SEQUENCE [LARGE SCALE GENOMIC DNA]</scope>
    <source>
        <strain evidence="4 5">BCC7051</strain>
    </source>
</reference>
<dbReference type="Gene3D" id="1.10.10.800">
    <property type="match status" value="1"/>
</dbReference>
<reference evidence="3" key="2">
    <citation type="submission" date="2023-04" db="EMBL/GenBank/DDBJ databases">
        <title>Aspergillus oryzae NBRC 4228.</title>
        <authorList>
            <person name="Ichikawa N."/>
            <person name="Sato H."/>
            <person name="Tonouchi N."/>
        </authorList>
    </citation>
    <scope>NUCLEOTIDE SEQUENCE</scope>
    <source>
        <strain evidence="3">NBRC 4228</strain>
    </source>
</reference>
<comment type="caution">
    <text evidence="4">The sequence shown here is derived from an EMBL/GenBank/DDBJ whole genome shotgun (WGS) entry which is preliminary data.</text>
</comment>